<evidence type="ECO:0000256" key="3">
    <source>
        <dbReference type="ARBA" id="ARBA00022452"/>
    </source>
</evidence>
<dbReference type="PROSITE" id="PS52016">
    <property type="entry name" value="TONB_DEPENDENT_REC_3"/>
    <property type="match status" value="1"/>
</dbReference>
<keyword evidence="7 11" id="KW-0798">TonB box</keyword>
<reference evidence="16" key="1">
    <citation type="journal article" date="2011" name="J. Bacteriol.">
        <title>Genome sequences of eight morphologically diverse alphaproteobacteria.</title>
        <authorList>
            <consortium name="US DOE Joint Genome Institute"/>
            <person name="Brown P.J."/>
            <person name="Kysela D.T."/>
            <person name="Buechlein A."/>
            <person name="Hemmerich C."/>
            <person name="Brun Y.V."/>
        </authorList>
    </citation>
    <scope>NUCLEOTIDE SEQUENCE [LARGE SCALE GENOMIC DNA]</scope>
    <source>
        <strain evidence="16">ATCC 51888 / DSM 1869 / NCIB 11706 / TK 0415</strain>
    </source>
</reference>
<feature type="domain" description="TonB-dependent receptor plug" evidence="14">
    <location>
        <begin position="57"/>
        <end position="164"/>
    </location>
</feature>
<sequence length="629" mass="67547" precursor="true">MSLNASGKTASHALKSVLFSASALAGVASYAVSASAQVTELEGVTIYSANQTPMDASKVGSSVEIITQKDIESRGQTYVKDYLATLPGVSFTQNGPPGTTSGIFIRGASSRYVKVLVDGMDISDPSAPQTAVSFEHLLVGDVSRIEVLKGSQSTLYGGDAVGGVITIETKAAQKPGFFQQGNIEGGQYSTINGSYTAGYAAANGSNISATIQGVGTDGFSAYAYGREDDGYRNLTFSGRGEYFLTPSWKVFFAARALDAKYSYDGYPPPDYVFGDSLDNGTTTQQAGRVGTEFSLLNGAFQNTLAIQGMNVRRETFDDKTRNGWFDGDRIKGEYKGVFKFNDSLSLLAGADWERTGASTNSNTHRETMDLNGYYAQLMMEPIQGLFLTGGGRIDDHSTFGTFDTYRITGAYLIPGTETKFHSSVGTGFRAPSLYELYDTDFGRRGLQPETSFGWDAGVEQGFNQGRYKIGVTYFELDTDNLIDWAPKPVGYHNVPGVVHRNGVEVSGTAVLTSWLSLTGGYTYTDATDAKDKRLARVPRHSFAAGINVVPMDKVALNVTTQYVADVVDGGGELDDYVLVGAKASYEFAPGWKAYVRGENLLDQDYQTVRDYGTPGASVYGGLTMALPSD</sequence>
<feature type="domain" description="TonB-dependent receptor-like beta-barrel" evidence="13">
    <location>
        <begin position="181"/>
        <end position="600"/>
    </location>
</feature>
<dbReference type="Gene3D" id="2.170.130.10">
    <property type="entry name" value="TonB-dependent receptor, plug domain"/>
    <property type="match status" value="1"/>
</dbReference>
<dbReference type="HOGENOM" id="CLU_008287_18_5_5"/>
<protein>
    <submittedName>
        <fullName evidence="15">TonB-dependent receptor plug</fullName>
    </submittedName>
</protein>
<keyword evidence="3 10" id="KW-1134">Transmembrane beta strand</keyword>
<evidence type="ECO:0000256" key="4">
    <source>
        <dbReference type="ARBA" id="ARBA00022692"/>
    </source>
</evidence>
<dbReference type="Pfam" id="PF07715">
    <property type="entry name" value="Plug"/>
    <property type="match status" value="1"/>
</dbReference>
<dbReference type="KEGG" id="hdn:Hden_0746"/>
<evidence type="ECO:0000256" key="12">
    <source>
        <dbReference type="SAM" id="SignalP"/>
    </source>
</evidence>
<dbReference type="AlphaFoldDB" id="D8JTK2"/>
<feature type="chain" id="PRO_5003116223" evidence="12">
    <location>
        <begin position="26"/>
        <end position="629"/>
    </location>
</feature>
<dbReference type="GO" id="GO:0006811">
    <property type="term" value="P:monoatomic ion transport"/>
    <property type="evidence" value="ECO:0007669"/>
    <property type="project" value="UniProtKB-KW"/>
</dbReference>
<keyword evidence="4 10" id="KW-0812">Transmembrane</keyword>
<dbReference type="InterPro" id="IPR039426">
    <property type="entry name" value="TonB-dep_rcpt-like"/>
</dbReference>
<evidence type="ECO:0000256" key="7">
    <source>
        <dbReference type="ARBA" id="ARBA00023077"/>
    </source>
</evidence>
<keyword evidence="8 10" id="KW-0472">Membrane</keyword>
<keyword evidence="9 10" id="KW-0998">Cell outer membrane</keyword>
<accession>D8JTK2</accession>
<evidence type="ECO:0000256" key="2">
    <source>
        <dbReference type="ARBA" id="ARBA00022448"/>
    </source>
</evidence>
<evidence type="ECO:0000259" key="14">
    <source>
        <dbReference type="Pfam" id="PF07715"/>
    </source>
</evidence>
<dbReference type="OrthoDB" id="9760333at2"/>
<dbReference type="CDD" id="cd01347">
    <property type="entry name" value="ligand_gated_channel"/>
    <property type="match status" value="1"/>
</dbReference>
<dbReference type="STRING" id="582899.Hden_0746"/>
<evidence type="ECO:0000256" key="11">
    <source>
        <dbReference type="RuleBase" id="RU003357"/>
    </source>
</evidence>
<dbReference type="InterPro" id="IPR012910">
    <property type="entry name" value="Plug_dom"/>
</dbReference>
<dbReference type="EMBL" id="CP002083">
    <property type="protein sequence ID" value="ADJ22564.1"/>
    <property type="molecule type" value="Genomic_DNA"/>
</dbReference>
<evidence type="ECO:0000256" key="8">
    <source>
        <dbReference type="ARBA" id="ARBA00023136"/>
    </source>
</evidence>
<keyword evidence="6" id="KW-0406">Ion transport</keyword>
<keyword evidence="16" id="KW-1185">Reference proteome</keyword>
<keyword evidence="5 12" id="KW-0732">Signal</keyword>
<dbReference type="InterPro" id="IPR000531">
    <property type="entry name" value="Beta-barrel_TonB"/>
</dbReference>
<dbReference type="InterPro" id="IPR036942">
    <property type="entry name" value="Beta-barrel_TonB_sf"/>
</dbReference>
<dbReference type="RefSeq" id="WP_013214779.1">
    <property type="nucleotide sequence ID" value="NC_014313.1"/>
</dbReference>
<proteinExistence type="inferred from homology"/>
<feature type="signal peptide" evidence="12">
    <location>
        <begin position="1"/>
        <end position="25"/>
    </location>
</feature>
<dbReference type="Pfam" id="PF00593">
    <property type="entry name" value="TonB_dep_Rec_b-barrel"/>
    <property type="match status" value="1"/>
</dbReference>
<dbReference type="GO" id="GO:0015889">
    <property type="term" value="P:cobalamin transport"/>
    <property type="evidence" value="ECO:0007669"/>
    <property type="project" value="TreeGrafter"/>
</dbReference>
<comment type="subcellular location">
    <subcellularLocation>
        <location evidence="1 10">Cell outer membrane</location>
        <topology evidence="1 10">Multi-pass membrane protein</topology>
    </subcellularLocation>
</comment>
<dbReference type="Proteomes" id="UP000002033">
    <property type="component" value="Chromosome"/>
</dbReference>
<comment type="similarity">
    <text evidence="10 11">Belongs to the TonB-dependent receptor family.</text>
</comment>
<evidence type="ECO:0000256" key="1">
    <source>
        <dbReference type="ARBA" id="ARBA00004571"/>
    </source>
</evidence>
<evidence type="ECO:0000256" key="6">
    <source>
        <dbReference type="ARBA" id="ARBA00023065"/>
    </source>
</evidence>
<organism evidence="15 16">
    <name type="scientific">Hyphomicrobium denitrificans (strain ATCC 51888 / DSM 1869 / NCIMB 11706 / TK 0415)</name>
    <dbReference type="NCBI Taxonomy" id="582899"/>
    <lineage>
        <taxon>Bacteria</taxon>
        <taxon>Pseudomonadati</taxon>
        <taxon>Pseudomonadota</taxon>
        <taxon>Alphaproteobacteria</taxon>
        <taxon>Hyphomicrobiales</taxon>
        <taxon>Hyphomicrobiaceae</taxon>
        <taxon>Hyphomicrobium</taxon>
    </lineage>
</organism>
<evidence type="ECO:0000313" key="16">
    <source>
        <dbReference type="Proteomes" id="UP000002033"/>
    </source>
</evidence>
<dbReference type="PANTHER" id="PTHR30069">
    <property type="entry name" value="TONB-DEPENDENT OUTER MEMBRANE RECEPTOR"/>
    <property type="match status" value="1"/>
</dbReference>
<dbReference type="PANTHER" id="PTHR30069:SF53">
    <property type="entry name" value="COLICIN I RECEPTOR-RELATED"/>
    <property type="match status" value="1"/>
</dbReference>
<evidence type="ECO:0000259" key="13">
    <source>
        <dbReference type="Pfam" id="PF00593"/>
    </source>
</evidence>
<keyword evidence="15" id="KW-0675">Receptor</keyword>
<gene>
    <name evidence="15" type="ordered locus">Hden_0746</name>
</gene>
<keyword evidence="2 10" id="KW-0813">Transport</keyword>
<evidence type="ECO:0000256" key="9">
    <source>
        <dbReference type="ARBA" id="ARBA00023237"/>
    </source>
</evidence>
<evidence type="ECO:0000256" key="10">
    <source>
        <dbReference type="PROSITE-ProRule" id="PRU01360"/>
    </source>
</evidence>
<evidence type="ECO:0000256" key="5">
    <source>
        <dbReference type="ARBA" id="ARBA00022729"/>
    </source>
</evidence>
<dbReference type="eggNOG" id="COG4206">
    <property type="taxonomic scope" value="Bacteria"/>
</dbReference>
<name>D8JTK2_HYPDA</name>
<dbReference type="GO" id="GO:0009279">
    <property type="term" value="C:cell outer membrane"/>
    <property type="evidence" value="ECO:0007669"/>
    <property type="project" value="UniProtKB-SubCell"/>
</dbReference>
<evidence type="ECO:0000313" key="15">
    <source>
        <dbReference type="EMBL" id="ADJ22564.1"/>
    </source>
</evidence>
<dbReference type="Gene3D" id="2.40.170.20">
    <property type="entry name" value="TonB-dependent receptor, beta-barrel domain"/>
    <property type="match status" value="1"/>
</dbReference>
<dbReference type="InterPro" id="IPR037066">
    <property type="entry name" value="Plug_dom_sf"/>
</dbReference>
<dbReference type="SUPFAM" id="SSF56935">
    <property type="entry name" value="Porins"/>
    <property type="match status" value="1"/>
</dbReference>